<dbReference type="PANTHER" id="PTHR33048:SF31">
    <property type="entry name" value="INTEGRAL MEMBRANE PROTEIN"/>
    <property type="match status" value="1"/>
</dbReference>
<evidence type="ECO:0000256" key="5">
    <source>
        <dbReference type="ARBA" id="ARBA00038359"/>
    </source>
</evidence>
<gene>
    <name evidence="9" type="ORF">K490DRAFT_61268</name>
</gene>
<keyword evidence="4 7" id="KW-0472">Membrane</keyword>
<comment type="similarity">
    <text evidence="5">Belongs to the SAT4 family.</text>
</comment>
<feature type="transmembrane region" description="Helical" evidence="7">
    <location>
        <begin position="123"/>
        <end position="144"/>
    </location>
</feature>
<evidence type="ECO:0000313" key="10">
    <source>
        <dbReference type="Proteomes" id="UP000799776"/>
    </source>
</evidence>
<organism evidence="9 10">
    <name type="scientific">Saccharata proteae CBS 121410</name>
    <dbReference type="NCBI Taxonomy" id="1314787"/>
    <lineage>
        <taxon>Eukaryota</taxon>
        <taxon>Fungi</taxon>
        <taxon>Dikarya</taxon>
        <taxon>Ascomycota</taxon>
        <taxon>Pezizomycotina</taxon>
        <taxon>Dothideomycetes</taxon>
        <taxon>Dothideomycetes incertae sedis</taxon>
        <taxon>Botryosphaeriales</taxon>
        <taxon>Saccharataceae</taxon>
        <taxon>Saccharata</taxon>
    </lineage>
</organism>
<evidence type="ECO:0000256" key="3">
    <source>
        <dbReference type="ARBA" id="ARBA00022989"/>
    </source>
</evidence>
<name>A0A9P4M3G5_9PEZI</name>
<feature type="transmembrane region" description="Helical" evidence="7">
    <location>
        <begin position="42"/>
        <end position="63"/>
    </location>
</feature>
<dbReference type="EMBL" id="ML978711">
    <property type="protein sequence ID" value="KAF2091839.1"/>
    <property type="molecule type" value="Genomic_DNA"/>
</dbReference>
<evidence type="ECO:0000256" key="4">
    <source>
        <dbReference type="ARBA" id="ARBA00023136"/>
    </source>
</evidence>
<evidence type="ECO:0000256" key="2">
    <source>
        <dbReference type="ARBA" id="ARBA00022692"/>
    </source>
</evidence>
<comment type="subcellular location">
    <subcellularLocation>
        <location evidence="1">Membrane</location>
        <topology evidence="1">Multi-pass membrane protein</topology>
    </subcellularLocation>
</comment>
<feature type="transmembrane region" description="Helical" evidence="7">
    <location>
        <begin position="93"/>
        <end position="111"/>
    </location>
</feature>
<protein>
    <recommendedName>
        <fullName evidence="8">Rhodopsin domain-containing protein</fullName>
    </recommendedName>
</protein>
<evidence type="ECO:0000256" key="6">
    <source>
        <dbReference type="SAM" id="MobiDB-lite"/>
    </source>
</evidence>
<proteinExistence type="inferred from homology"/>
<feature type="transmembrane region" description="Helical" evidence="7">
    <location>
        <begin position="245"/>
        <end position="265"/>
    </location>
</feature>
<dbReference type="OrthoDB" id="3897607at2759"/>
<evidence type="ECO:0000259" key="8">
    <source>
        <dbReference type="Pfam" id="PF20684"/>
    </source>
</evidence>
<dbReference type="AlphaFoldDB" id="A0A9P4M3G5"/>
<accession>A0A9P4M3G5</accession>
<dbReference type="GO" id="GO:0016020">
    <property type="term" value="C:membrane"/>
    <property type="evidence" value="ECO:0007669"/>
    <property type="project" value="UniProtKB-SubCell"/>
</dbReference>
<dbReference type="InterPro" id="IPR052337">
    <property type="entry name" value="SAT4-like"/>
</dbReference>
<keyword evidence="3 7" id="KW-1133">Transmembrane helix</keyword>
<sequence>MLYDAGISLFVAVLVLFPPAVLVFFMRVYVRYFRHVWGLDDWLMALAMPFFCWLAACCVMGAYDGLGWHSNRLVDFTTVQRTKILKDWFAFELSYVISVGFIKLSIAYMLVRVARPQRVYMYSFYAVMGLFTLNVVGTLIYLFADCRPLRTAWDPNTPGGHCASSRVLMVISYTFSSINIATDWACVLIPIPLISCLQMHRSSKIAAWLLLSAGSIASVCALVRLAKYTRALDDTEDILFHYGQFIVWAWAETAVGMFAACCGTLRPLLHRLPCINTHPSTSPSISFPTPLQRLVHHAQKPSHNHPLHHSSHNSDTGTLPSRHPTFPSTANPPASPFDDPLRRGQSNAETRIEGGVVSAMTWEKDLEREGHWTREGRGRGRGDGHEGADADAGVRINHHFEAISQRVTPEIRAEEEGGISGR</sequence>
<evidence type="ECO:0000256" key="7">
    <source>
        <dbReference type="SAM" id="Phobius"/>
    </source>
</evidence>
<feature type="compositionally biased region" description="Basic residues" evidence="6">
    <location>
        <begin position="297"/>
        <end position="311"/>
    </location>
</feature>
<feature type="region of interest" description="Disordered" evidence="6">
    <location>
        <begin position="297"/>
        <end position="422"/>
    </location>
</feature>
<keyword evidence="10" id="KW-1185">Reference proteome</keyword>
<keyword evidence="2 7" id="KW-0812">Transmembrane</keyword>
<dbReference type="Pfam" id="PF20684">
    <property type="entry name" value="Fung_rhodopsin"/>
    <property type="match status" value="1"/>
</dbReference>
<dbReference type="PANTHER" id="PTHR33048">
    <property type="entry name" value="PTH11-LIKE INTEGRAL MEMBRANE PROTEIN (AFU_ORTHOLOGUE AFUA_5G11245)"/>
    <property type="match status" value="1"/>
</dbReference>
<reference evidence="9" key="1">
    <citation type="journal article" date="2020" name="Stud. Mycol.">
        <title>101 Dothideomycetes genomes: a test case for predicting lifestyles and emergence of pathogens.</title>
        <authorList>
            <person name="Haridas S."/>
            <person name="Albert R."/>
            <person name="Binder M."/>
            <person name="Bloem J."/>
            <person name="Labutti K."/>
            <person name="Salamov A."/>
            <person name="Andreopoulos B."/>
            <person name="Baker S."/>
            <person name="Barry K."/>
            <person name="Bills G."/>
            <person name="Bluhm B."/>
            <person name="Cannon C."/>
            <person name="Castanera R."/>
            <person name="Culley D."/>
            <person name="Daum C."/>
            <person name="Ezra D."/>
            <person name="Gonzalez J."/>
            <person name="Henrissat B."/>
            <person name="Kuo A."/>
            <person name="Liang C."/>
            <person name="Lipzen A."/>
            <person name="Lutzoni F."/>
            <person name="Magnuson J."/>
            <person name="Mondo S."/>
            <person name="Nolan M."/>
            <person name="Ohm R."/>
            <person name="Pangilinan J."/>
            <person name="Park H.-J."/>
            <person name="Ramirez L."/>
            <person name="Alfaro M."/>
            <person name="Sun H."/>
            <person name="Tritt A."/>
            <person name="Yoshinaga Y."/>
            <person name="Zwiers L.-H."/>
            <person name="Turgeon B."/>
            <person name="Goodwin S."/>
            <person name="Spatafora J."/>
            <person name="Crous P."/>
            <person name="Grigoriev I."/>
        </authorList>
    </citation>
    <scope>NUCLEOTIDE SEQUENCE</scope>
    <source>
        <strain evidence="9">CBS 121410</strain>
    </source>
</reference>
<dbReference type="Proteomes" id="UP000799776">
    <property type="component" value="Unassembled WGS sequence"/>
</dbReference>
<evidence type="ECO:0000313" key="9">
    <source>
        <dbReference type="EMBL" id="KAF2091839.1"/>
    </source>
</evidence>
<dbReference type="InterPro" id="IPR049326">
    <property type="entry name" value="Rhodopsin_dom_fungi"/>
</dbReference>
<feature type="transmembrane region" description="Helical" evidence="7">
    <location>
        <begin position="6"/>
        <end position="30"/>
    </location>
</feature>
<feature type="domain" description="Rhodopsin" evidence="8">
    <location>
        <begin position="26"/>
        <end position="271"/>
    </location>
</feature>
<feature type="compositionally biased region" description="Basic and acidic residues" evidence="6">
    <location>
        <begin position="362"/>
        <end position="388"/>
    </location>
</feature>
<evidence type="ECO:0000256" key="1">
    <source>
        <dbReference type="ARBA" id="ARBA00004141"/>
    </source>
</evidence>
<comment type="caution">
    <text evidence="9">The sequence shown here is derived from an EMBL/GenBank/DDBJ whole genome shotgun (WGS) entry which is preliminary data.</text>
</comment>
<feature type="transmembrane region" description="Helical" evidence="7">
    <location>
        <begin position="170"/>
        <end position="193"/>
    </location>
</feature>
<feature type="transmembrane region" description="Helical" evidence="7">
    <location>
        <begin position="205"/>
        <end position="225"/>
    </location>
</feature>